<evidence type="ECO:0000313" key="7">
    <source>
        <dbReference type="Proteomes" id="UP001152519"/>
    </source>
</evidence>
<dbReference type="Gene3D" id="1.10.10.60">
    <property type="entry name" value="Homeodomain-like"/>
    <property type="match status" value="2"/>
</dbReference>
<comment type="caution">
    <text evidence="6">The sequence shown here is derived from an EMBL/GenBank/DDBJ whole genome shotgun (WGS) entry which is preliminary data.</text>
</comment>
<evidence type="ECO:0000313" key="6">
    <source>
        <dbReference type="EMBL" id="CAG6393622.1"/>
    </source>
</evidence>
<evidence type="ECO:0000256" key="4">
    <source>
        <dbReference type="ARBA" id="ARBA00023163"/>
    </source>
</evidence>
<keyword evidence="4" id="KW-0804">Transcription</keyword>
<dbReference type="SUPFAM" id="SSF51215">
    <property type="entry name" value="Regulatory protein AraC"/>
    <property type="match status" value="1"/>
</dbReference>
<dbReference type="PROSITE" id="PS00041">
    <property type="entry name" value="HTH_ARAC_FAMILY_1"/>
    <property type="match status" value="1"/>
</dbReference>
<sequence>MRADGDMWTQIPEADLLIAGRFEEQPGHTVYRERGARNWMVSLTVSGTAEYVAGGRHLTTGPGDLVVITPGTPQHYRAAGDTPWGYWWAHFQPRPSWFGWLRRPELASGLSLAPLGPGEGLRAADAAFARVHRNAMSATVDAPQGRVPVDRGPRPGAYATALALNGIEELLLMAATALEPSAGAGPDPRVRQVLDQIAADPAAPLHVDALARQVALSPSRLAHLFRAETGDSIGNVVLATRLRRAATLLETTGLPVGRIGAEVGFASPYHFSRQFRQRFGVPPTAYRAGHGRR</sequence>
<dbReference type="InterPro" id="IPR050204">
    <property type="entry name" value="AraC_XylS_family_regulators"/>
</dbReference>
<dbReference type="GO" id="GO:0003700">
    <property type="term" value="F:DNA-binding transcription factor activity"/>
    <property type="evidence" value="ECO:0007669"/>
    <property type="project" value="InterPro"/>
</dbReference>
<dbReference type="Pfam" id="PF12833">
    <property type="entry name" value="HTH_18"/>
    <property type="match status" value="1"/>
</dbReference>
<feature type="domain" description="HTH araC/xylS-type" evidence="5">
    <location>
        <begin position="191"/>
        <end position="289"/>
    </location>
</feature>
<dbReference type="InterPro" id="IPR020449">
    <property type="entry name" value="Tscrpt_reg_AraC-type_HTH"/>
</dbReference>
<accession>A0A9W4DQ34</accession>
<dbReference type="EMBL" id="CAJSLV010000050">
    <property type="protein sequence ID" value="CAG6393622.1"/>
    <property type="molecule type" value="Genomic_DNA"/>
</dbReference>
<dbReference type="Pfam" id="PF02311">
    <property type="entry name" value="AraC_binding"/>
    <property type="match status" value="1"/>
</dbReference>
<dbReference type="PROSITE" id="PS01124">
    <property type="entry name" value="HTH_ARAC_FAMILY_2"/>
    <property type="match status" value="1"/>
</dbReference>
<keyword evidence="7" id="KW-1185">Reference proteome</keyword>
<evidence type="ECO:0000256" key="2">
    <source>
        <dbReference type="ARBA" id="ARBA00023125"/>
    </source>
</evidence>
<evidence type="ECO:0000256" key="1">
    <source>
        <dbReference type="ARBA" id="ARBA00023015"/>
    </source>
</evidence>
<dbReference type="InterPro" id="IPR009057">
    <property type="entry name" value="Homeodomain-like_sf"/>
</dbReference>
<evidence type="ECO:0000259" key="5">
    <source>
        <dbReference type="PROSITE" id="PS01124"/>
    </source>
</evidence>
<protein>
    <submittedName>
        <fullName evidence="6">AraC family transcriptional regulator, arabinose operon regulatory protein</fullName>
    </submittedName>
</protein>
<dbReference type="Gene3D" id="2.60.120.280">
    <property type="entry name" value="Regulatory protein AraC"/>
    <property type="match status" value="1"/>
</dbReference>
<evidence type="ECO:0000256" key="3">
    <source>
        <dbReference type="ARBA" id="ARBA00023159"/>
    </source>
</evidence>
<name>A0A9W4DQ34_9ACTN</name>
<dbReference type="InterPro" id="IPR003313">
    <property type="entry name" value="AraC-bd"/>
</dbReference>
<organism evidence="6 7">
    <name type="scientific">Actinacidiphila cocklensis</name>
    <dbReference type="NCBI Taxonomy" id="887465"/>
    <lineage>
        <taxon>Bacteria</taxon>
        <taxon>Bacillati</taxon>
        <taxon>Actinomycetota</taxon>
        <taxon>Actinomycetes</taxon>
        <taxon>Kitasatosporales</taxon>
        <taxon>Streptomycetaceae</taxon>
        <taxon>Actinacidiphila</taxon>
    </lineage>
</organism>
<dbReference type="PANTHER" id="PTHR46796">
    <property type="entry name" value="HTH-TYPE TRANSCRIPTIONAL ACTIVATOR RHAS-RELATED"/>
    <property type="match status" value="1"/>
</dbReference>
<dbReference type="RefSeq" id="WP_251489451.1">
    <property type="nucleotide sequence ID" value="NZ_CAJSLV010000050.1"/>
</dbReference>
<keyword evidence="2" id="KW-0238">DNA-binding</keyword>
<dbReference type="PRINTS" id="PR00032">
    <property type="entry name" value="HTHARAC"/>
</dbReference>
<dbReference type="Proteomes" id="UP001152519">
    <property type="component" value="Unassembled WGS sequence"/>
</dbReference>
<dbReference type="InterPro" id="IPR018060">
    <property type="entry name" value="HTH_AraC"/>
</dbReference>
<dbReference type="InterPro" id="IPR037923">
    <property type="entry name" value="HTH-like"/>
</dbReference>
<proteinExistence type="predicted"/>
<keyword evidence="1" id="KW-0805">Transcription regulation</keyword>
<keyword evidence="3" id="KW-0010">Activator</keyword>
<dbReference type="SUPFAM" id="SSF46689">
    <property type="entry name" value="Homeodomain-like"/>
    <property type="match status" value="2"/>
</dbReference>
<reference evidence="6" key="1">
    <citation type="submission" date="2021-05" db="EMBL/GenBank/DDBJ databases">
        <authorList>
            <person name="Arsene-Ploetze F."/>
        </authorList>
    </citation>
    <scope>NUCLEOTIDE SEQUENCE</scope>
    <source>
        <strain evidence="6">DSM 42138</strain>
    </source>
</reference>
<dbReference type="SMART" id="SM00342">
    <property type="entry name" value="HTH_ARAC"/>
    <property type="match status" value="1"/>
</dbReference>
<dbReference type="InterPro" id="IPR018062">
    <property type="entry name" value="HTH_AraC-typ_CS"/>
</dbReference>
<dbReference type="GO" id="GO:0043565">
    <property type="term" value="F:sequence-specific DNA binding"/>
    <property type="evidence" value="ECO:0007669"/>
    <property type="project" value="InterPro"/>
</dbReference>
<gene>
    <name evidence="6" type="ORF">SCOCK_210062</name>
</gene>
<dbReference type="AlphaFoldDB" id="A0A9W4DQ34"/>